<reference evidence="1 2" key="1">
    <citation type="submission" date="2016-12" db="EMBL/GenBank/DDBJ databases">
        <title>Draft genome sequence of Fusarium oxysporum causing rot on Narcissus.</title>
        <authorList>
            <person name="Armitage A.D."/>
            <person name="Taylor A."/>
            <person name="Clarkson J.P."/>
            <person name="Harrison R.J."/>
            <person name="Jackson A.C."/>
        </authorList>
    </citation>
    <scope>NUCLEOTIDE SEQUENCE [LARGE SCALE GENOMIC DNA]</scope>
    <source>
        <strain evidence="1 2">N139</strain>
    </source>
</reference>
<evidence type="ECO:0000313" key="2">
    <source>
        <dbReference type="Proteomes" id="UP000290540"/>
    </source>
</evidence>
<dbReference type="Proteomes" id="UP000290540">
    <property type="component" value="Unassembled WGS sequence"/>
</dbReference>
<name>A0A4Q2W344_FUSOX</name>
<gene>
    <name evidence="1" type="ORF">BFJ63_vAg3573</name>
</gene>
<evidence type="ECO:0000313" key="1">
    <source>
        <dbReference type="EMBL" id="RYC93593.1"/>
    </source>
</evidence>
<dbReference type="EMBL" id="MQTW01000017">
    <property type="protein sequence ID" value="RYC93593.1"/>
    <property type="molecule type" value="Genomic_DNA"/>
</dbReference>
<dbReference type="AlphaFoldDB" id="A0A4Q2W344"/>
<protein>
    <recommendedName>
        <fullName evidence="3">Heterokaryon incompatibility domain-containing protein</fullName>
    </recommendedName>
</protein>
<organism evidence="1 2">
    <name type="scientific">Fusarium oxysporum f. sp. narcissi</name>
    <dbReference type="NCBI Taxonomy" id="451672"/>
    <lineage>
        <taxon>Eukaryota</taxon>
        <taxon>Fungi</taxon>
        <taxon>Dikarya</taxon>
        <taxon>Ascomycota</taxon>
        <taxon>Pezizomycotina</taxon>
        <taxon>Sordariomycetes</taxon>
        <taxon>Hypocreomycetidae</taxon>
        <taxon>Hypocreales</taxon>
        <taxon>Nectriaceae</taxon>
        <taxon>Fusarium</taxon>
        <taxon>Fusarium oxysporum species complex</taxon>
    </lineage>
</organism>
<proteinExistence type="predicted"/>
<comment type="caution">
    <text evidence="1">The sequence shown here is derived from an EMBL/GenBank/DDBJ whole genome shotgun (WGS) entry which is preliminary data.</text>
</comment>
<evidence type="ECO:0008006" key="3">
    <source>
        <dbReference type="Google" id="ProtNLM"/>
    </source>
</evidence>
<accession>A0A4Q2W344</accession>
<dbReference type="PANTHER" id="PTHR39596:SF2">
    <property type="entry name" value="HET DOMAIN PROTEIN (AFU_ORTHOLOGUE AFUA_1G17550)-RELATED"/>
    <property type="match status" value="1"/>
</dbReference>
<dbReference type="PANTHER" id="PTHR39596">
    <property type="match status" value="1"/>
</dbReference>
<sequence length="761" mass="87062">MDHLPIPVDPECPLPKVPWLGMMYDGHGFHRYPERMGWTRVNHNGLHYLLRGDELEEDEEFEMAFHQAWLWTALLVDIMRTYDVVTNFSDFTTPRFSTEINYPEGTVIYLTTQHLPAYLKEMASRDQSFPLSERKNRLANALAILAEAVDFASCCAGAGGLHSSSLSDEIALSVLVLGQTLQNAIRSMARDFFDETANGISQDMKQAFQGFSQLKSKLLRLKLQSSGWCRSSVALLEDHLDVENVLYASMLQRKGPVRDHSQCSDHTCVAYQIEEGVYRTRHVNGDCGCDFVMVDVTSIDRILENDGIPAVMISAHATLEVVDVARGSLPYVCISHVWSDGLGNEKVNALPRCQLQRLREMCNRIQVGGHADRPSSVEGHSNLRTGSAGDQMLIWIDTLCVPVNSNRRLALEAIGRTFKEAEVVLVIDLELTSVSLSTRWQELCLRVGLSGWSRRLWTFQEAALAKDRLYFQFKEGPLDLWRETIDSLTQGLREPSFRNTSDQACMLFFRRRARPYFEDDSFLFTFLWMAQSLRFRTTSKQKDEPFCLASSLSLDPSRILQFSTIEERMREFWRILPEMPSTLFFLSCARLQFPGYRWAPRTFLEPLSNPVWRWRGEGTTRIARWDENAHGLRVCLPGYLLSFATPLMPEDKKRGLVIWVRKSTSLEDSFNATLRSEEDYAHVCGLSEVILIIENDVDLPLGCLVHRIGEEQNVVSVEYLFAVDICPVKEMLNWESIDADKWKWQAECTKEYSEDQTWCIG</sequence>